<comment type="subcellular location">
    <subcellularLocation>
        <location evidence="1">Membrane</location>
        <topology evidence="1">Multi-pass membrane protein</topology>
    </subcellularLocation>
</comment>
<evidence type="ECO:0000259" key="6">
    <source>
        <dbReference type="Pfam" id="PF01292"/>
    </source>
</evidence>
<keyword evidence="3 5" id="KW-1133">Transmembrane helix</keyword>
<proteinExistence type="predicted"/>
<dbReference type="Proteomes" id="UP000738517">
    <property type="component" value="Unassembled WGS sequence"/>
</dbReference>
<evidence type="ECO:0000313" key="7">
    <source>
        <dbReference type="EMBL" id="NBI51168.1"/>
    </source>
</evidence>
<dbReference type="RefSeq" id="WP_160648280.1">
    <property type="nucleotide sequence ID" value="NZ_RSEJ01000001.1"/>
</dbReference>
<dbReference type="InterPro" id="IPR011577">
    <property type="entry name" value="Cyt_b561_bac/Ni-Hgenase"/>
</dbReference>
<gene>
    <name evidence="7" type="ORF">EIZ48_01055</name>
</gene>
<protein>
    <recommendedName>
        <fullName evidence="6">Cytochrome b561 bacterial/Ni-hydrogenase domain-containing protein</fullName>
    </recommendedName>
</protein>
<feature type="domain" description="Cytochrome b561 bacterial/Ni-hydrogenase" evidence="6">
    <location>
        <begin position="31"/>
        <end position="83"/>
    </location>
</feature>
<sequence>METKLDTNFFFLFEIPKFNDTAMYSIIVEQWLRTDWEHFEPIVDTIHKNTGAYIYWILIILHAGAAFYHHFARKYIVLKRMVPWIR</sequence>
<evidence type="ECO:0000256" key="5">
    <source>
        <dbReference type="SAM" id="Phobius"/>
    </source>
</evidence>
<feature type="transmembrane region" description="Helical" evidence="5">
    <location>
        <begin position="53"/>
        <end position="71"/>
    </location>
</feature>
<keyword evidence="8" id="KW-1185">Reference proteome</keyword>
<evidence type="ECO:0000256" key="2">
    <source>
        <dbReference type="ARBA" id="ARBA00022692"/>
    </source>
</evidence>
<evidence type="ECO:0000256" key="3">
    <source>
        <dbReference type="ARBA" id="ARBA00022989"/>
    </source>
</evidence>
<reference evidence="7 8" key="1">
    <citation type="journal article" date="2017" name="Int. J. Syst. Evol. Microbiol.">
        <title>Photobacterium alginatilyticum sp. nov., a marine bacterium isolated from bottom seawater.</title>
        <authorList>
            <person name="Wang X."/>
            <person name="Wang Y."/>
            <person name="Yang X."/>
            <person name="Sun H."/>
            <person name="Li B."/>
            <person name="Zhang X.H."/>
        </authorList>
    </citation>
    <scope>NUCLEOTIDE SEQUENCE [LARGE SCALE GENOMIC DNA]</scope>
    <source>
        <strain evidence="7 8">P03D4</strain>
    </source>
</reference>
<dbReference type="EMBL" id="RSEJ01000001">
    <property type="protein sequence ID" value="NBI51168.1"/>
    <property type="molecule type" value="Genomic_DNA"/>
</dbReference>
<organism evidence="7 8">
    <name type="scientific">Photobacterium alginatilyticum</name>
    <dbReference type="NCBI Taxonomy" id="1775171"/>
    <lineage>
        <taxon>Bacteria</taxon>
        <taxon>Pseudomonadati</taxon>
        <taxon>Pseudomonadota</taxon>
        <taxon>Gammaproteobacteria</taxon>
        <taxon>Vibrionales</taxon>
        <taxon>Vibrionaceae</taxon>
        <taxon>Photobacterium</taxon>
    </lineage>
</organism>
<comment type="caution">
    <text evidence="7">The sequence shown here is derived from an EMBL/GenBank/DDBJ whole genome shotgun (WGS) entry which is preliminary data.</text>
</comment>
<name>A0ABW9YD28_9GAMM</name>
<evidence type="ECO:0000256" key="4">
    <source>
        <dbReference type="ARBA" id="ARBA00023136"/>
    </source>
</evidence>
<accession>A0ABW9YD28</accession>
<keyword evidence="4 5" id="KW-0472">Membrane</keyword>
<evidence type="ECO:0000313" key="8">
    <source>
        <dbReference type="Proteomes" id="UP000738517"/>
    </source>
</evidence>
<keyword evidence="2 5" id="KW-0812">Transmembrane</keyword>
<dbReference type="Pfam" id="PF01292">
    <property type="entry name" value="Ni_hydr_CYTB"/>
    <property type="match status" value="1"/>
</dbReference>
<evidence type="ECO:0000256" key="1">
    <source>
        <dbReference type="ARBA" id="ARBA00004141"/>
    </source>
</evidence>